<dbReference type="InterPro" id="IPR008269">
    <property type="entry name" value="Lon_proteolytic"/>
</dbReference>
<evidence type="ECO:0000256" key="2">
    <source>
        <dbReference type="ARBA" id="ARBA00022741"/>
    </source>
</evidence>
<dbReference type="GO" id="GO:0046872">
    <property type="term" value="F:metal ion binding"/>
    <property type="evidence" value="ECO:0007669"/>
    <property type="project" value="UniProtKB-KW"/>
</dbReference>
<evidence type="ECO:0000313" key="11">
    <source>
        <dbReference type="EMBL" id="CAB4663529.1"/>
    </source>
</evidence>
<keyword evidence="8" id="KW-0234">DNA repair</keyword>
<dbReference type="AlphaFoldDB" id="A0A6J6K1P5"/>
<dbReference type="FunFam" id="3.40.50.300:FF:000050">
    <property type="entry name" value="DNA repair protein RadA"/>
    <property type="match status" value="1"/>
</dbReference>
<dbReference type="PANTHER" id="PTHR32472:SF10">
    <property type="entry name" value="DNA REPAIR PROTEIN RADA-LIKE PROTEIN"/>
    <property type="match status" value="1"/>
</dbReference>
<dbReference type="InterPro" id="IPR020588">
    <property type="entry name" value="RecA_ATP-bd"/>
</dbReference>
<dbReference type="PROSITE" id="PS50162">
    <property type="entry name" value="RECA_2"/>
    <property type="match status" value="1"/>
</dbReference>
<evidence type="ECO:0000256" key="7">
    <source>
        <dbReference type="ARBA" id="ARBA00023125"/>
    </source>
</evidence>
<proteinExistence type="inferred from homology"/>
<keyword evidence="4" id="KW-0378">Hydrolase</keyword>
<dbReference type="GO" id="GO:0006508">
    <property type="term" value="P:proteolysis"/>
    <property type="evidence" value="ECO:0007669"/>
    <property type="project" value="InterPro"/>
</dbReference>
<protein>
    <submittedName>
        <fullName evidence="10">Unannotated protein</fullName>
    </submittedName>
</protein>
<accession>A0A6J6K1P5</accession>
<dbReference type="GO" id="GO:0005524">
    <property type="term" value="F:ATP binding"/>
    <property type="evidence" value="ECO:0007669"/>
    <property type="project" value="UniProtKB-KW"/>
</dbReference>
<keyword evidence="3" id="KW-0227">DNA damage</keyword>
<dbReference type="PANTHER" id="PTHR32472">
    <property type="entry name" value="DNA REPAIR PROTEIN RADA"/>
    <property type="match status" value="1"/>
</dbReference>
<dbReference type="GO" id="GO:0004176">
    <property type="term" value="F:ATP-dependent peptidase activity"/>
    <property type="evidence" value="ECO:0007669"/>
    <property type="project" value="InterPro"/>
</dbReference>
<feature type="domain" description="RecA family profile 1" evidence="9">
    <location>
        <begin position="36"/>
        <end position="182"/>
    </location>
</feature>
<dbReference type="EMBL" id="CAEZWV010000004">
    <property type="protein sequence ID" value="CAB4663529.1"/>
    <property type="molecule type" value="Genomic_DNA"/>
</dbReference>
<dbReference type="Pfam" id="PF06745">
    <property type="entry name" value="ATPase"/>
    <property type="match status" value="1"/>
</dbReference>
<dbReference type="GO" id="GO:0000725">
    <property type="term" value="P:recombinational repair"/>
    <property type="evidence" value="ECO:0007669"/>
    <property type="project" value="TreeGrafter"/>
</dbReference>
<evidence type="ECO:0000256" key="6">
    <source>
        <dbReference type="ARBA" id="ARBA00023016"/>
    </source>
</evidence>
<evidence type="ECO:0000256" key="1">
    <source>
        <dbReference type="ARBA" id="ARBA00022723"/>
    </source>
</evidence>
<evidence type="ECO:0000256" key="8">
    <source>
        <dbReference type="ARBA" id="ARBA00023204"/>
    </source>
</evidence>
<dbReference type="GO" id="GO:0140664">
    <property type="term" value="F:ATP-dependent DNA damage sensor activity"/>
    <property type="evidence" value="ECO:0007669"/>
    <property type="project" value="InterPro"/>
</dbReference>
<dbReference type="GO" id="GO:0004252">
    <property type="term" value="F:serine-type endopeptidase activity"/>
    <property type="evidence" value="ECO:0007669"/>
    <property type="project" value="InterPro"/>
</dbReference>
<keyword evidence="6" id="KW-0346">Stress response</keyword>
<reference evidence="10" key="1">
    <citation type="submission" date="2020-05" db="EMBL/GenBank/DDBJ databases">
        <authorList>
            <person name="Chiriac C."/>
            <person name="Salcher M."/>
            <person name="Ghai R."/>
            <person name="Kavagutti S V."/>
        </authorList>
    </citation>
    <scope>NUCLEOTIDE SEQUENCE</scope>
</reference>
<dbReference type="InterPro" id="IPR014774">
    <property type="entry name" value="KaiC-like_dom"/>
</dbReference>
<dbReference type="InterPro" id="IPR014721">
    <property type="entry name" value="Ribsml_uS5_D2-typ_fold_subgr"/>
</dbReference>
<evidence type="ECO:0000313" key="10">
    <source>
        <dbReference type="EMBL" id="CAB4642305.1"/>
    </source>
</evidence>
<gene>
    <name evidence="10" type="ORF">UFOPK2086_01103</name>
    <name evidence="11" type="ORF">UFOPK2295_00349</name>
</gene>
<dbReference type="Gene3D" id="3.40.50.300">
    <property type="entry name" value="P-loop containing nucleotide triphosphate hydrolases"/>
    <property type="match status" value="1"/>
</dbReference>
<dbReference type="InterPro" id="IPR020568">
    <property type="entry name" value="Ribosomal_Su5_D2-typ_SF"/>
</dbReference>
<dbReference type="InterPro" id="IPR027417">
    <property type="entry name" value="P-loop_NTPase"/>
</dbReference>
<keyword evidence="7" id="KW-0238">DNA-binding</keyword>
<dbReference type="GO" id="GO:0003684">
    <property type="term" value="F:damaged DNA binding"/>
    <property type="evidence" value="ECO:0007669"/>
    <property type="project" value="InterPro"/>
</dbReference>
<sequence>MEDVEGPDESHATLAAGLALVPPGEATPIGDVSSHESDPVPTGIGELDRVLGGGLVPGSVTLLGGEPGIGKSTLLLQLLAGATGPTLYVTAEESAQQVRLRADRLGAVSPQLWLLPEMSMPNIIAAIDKISPALVVVDSIQTVVDPELGSAPGSVVQVRGCAHRLVQEAKRRNVSIVIVGHVTKEGGLAGPRVLEHVVDTVLSFEGERHHALRLLRASKHRFGPNNELGLFEMTETGLQGVPDASSLFLTDRRTGVPGSVVVPTIEGQRPLLVELQTLTNPVNSAAPARRSAQGVDQGRLSMLLAVLERRARVSLAAHEVYASVVGGVKLSEPAADLGLCLALVSAITNVPLPADLVVIGEVGLAGEVRQVGHLGQRLNEAARLGFSQAIVPASAPDINVGCTIRRASTLNEALALAGLTTNG</sequence>
<dbReference type="SMART" id="SM00382">
    <property type="entry name" value="AAA"/>
    <property type="match status" value="1"/>
</dbReference>
<evidence type="ECO:0000259" key="9">
    <source>
        <dbReference type="PROSITE" id="PS50162"/>
    </source>
</evidence>
<name>A0A6J6K1P5_9ZZZZ</name>
<dbReference type="PRINTS" id="PR01874">
    <property type="entry name" value="DNAREPAIRADA"/>
</dbReference>
<evidence type="ECO:0000256" key="5">
    <source>
        <dbReference type="ARBA" id="ARBA00022840"/>
    </source>
</evidence>
<dbReference type="InterPro" id="IPR004504">
    <property type="entry name" value="DNA_repair_RadA"/>
</dbReference>
<dbReference type="SUPFAM" id="SSF54211">
    <property type="entry name" value="Ribosomal protein S5 domain 2-like"/>
    <property type="match status" value="1"/>
</dbReference>
<dbReference type="EMBL" id="CAEZVQ010000175">
    <property type="protein sequence ID" value="CAB4642305.1"/>
    <property type="molecule type" value="Genomic_DNA"/>
</dbReference>
<keyword evidence="2" id="KW-0547">Nucleotide-binding</keyword>
<organism evidence="10">
    <name type="scientific">freshwater metagenome</name>
    <dbReference type="NCBI Taxonomy" id="449393"/>
    <lineage>
        <taxon>unclassified sequences</taxon>
        <taxon>metagenomes</taxon>
        <taxon>ecological metagenomes</taxon>
    </lineage>
</organism>
<dbReference type="GO" id="GO:0005829">
    <property type="term" value="C:cytosol"/>
    <property type="evidence" value="ECO:0007669"/>
    <property type="project" value="TreeGrafter"/>
</dbReference>
<keyword evidence="1" id="KW-0479">Metal-binding</keyword>
<dbReference type="Pfam" id="PF05362">
    <property type="entry name" value="Lon_C"/>
    <property type="match status" value="1"/>
</dbReference>
<dbReference type="HAMAP" id="MF_01498">
    <property type="entry name" value="RadA_bact"/>
    <property type="match status" value="1"/>
</dbReference>
<keyword evidence="5" id="KW-0067">ATP-binding</keyword>
<evidence type="ECO:0000256" key="3">
    <source>
        <dbReference type="ARBA" id="ARBA00022763"/>
    </source>
</evidence>
<dbReference type="NCBIfam" id="TIGR00416">
    <property type="entry name" value="sms"/>
    <property type="match status" value="1"/>
</dbReference>
<dbReference type="SUPFAM" id="SSF52540">
    <property type="entry name" value="P-loop containing nucleoside triphosphate hydrolases"/>
    <property type="match status" value="1"/>
</dbReference>
<dbReference type="Gene3D" id="3.30.230.10">
    <property type="match status" value="1"/>
</dbReference>
<dbReference type="InterPro" id="IPR003593">
    <property type="entry name" value="AAA+_ATPase"/>
</dbReference>
<evidence type="ECO:0000256" key="4">
    <source>
        <dbReference type="ARBA" id="ARBA00022801"/>
    </source>
</evidence>